<organism evidence="2 3">
    <name type="scientific">Theileria orientalis strain Shintoku</name>
    <dbReference type="NCBI Taxonomy" id="869250"/>
    <lineage>
        <taxon>Eukaryota</taxon>
        <taxon>Sar</taxon>
        <taxon>Alveolata</taxon>
        <taxon>Apicomplexa</taxon>
        <taxon>Aconoidasida</taxon>
        <taxon>Piroplasmida</taxon>
        <taxon>Theileriidae</taxon>
        <taxon>Theileria</taxon>
    </lineage>
</organism>
<dbReference type="VEuPathDB" id="PiroplasmaDB:TOT_010001167"/>
<dbReference type="OMA" id="AHEYTHK"/>
<evidence type="ECO:0000313" key="3">
    <source>
        <dbReference type="Proteomes" id="UP000003786"/>
    </source>
</evidence>
<protein>
    <submittedName>
        <fullName evidence="2">Uncharacterized protein</fullName>
    </submittedName>
</protein>
<evidence type="ECO:0000313" key="2">
    <source>
        <dbReference type="EMBL" id="BAM39713.1"/>
    </source>
</evidence>
<name>J4C7V8_THEOR</name>
<reference evidence="2 3" key="1">
    <citation type="journal article" date="2012" name="MBio">
        <title>Comparative genome analysis of three eukaryotic parasites with differing abilities to transform leukocytes reveals key mediators of Theileria-induced leukocyte transformation.</title>
        <authorList>
            <person name="Hayashida K."/>
            <person name="Hara Y."/>
            <person name="Abe T."/>
            <person name="Yamasaki C."/>
            <person name="Toyoda A."/>
            <person name="Kosuge T."/>
            <person name="Suzuki Y."/>
            <person name="Sato Y."/>
            <person name="Kawashima S."/>
            <person name="Katayama T."/>
            <person name="Wakaguri H."/>
            <person name="Inoue N."/>
            <person name="Homma K."/>
            <person name="Tada-Umezaki M."/>
            <person name="Yagi Y."/>
            <person name="Fujii Y."/>
            <person name="Habara T."/>
            <person name="Kanehisa M."/>
            <person name="Watanabe H."/>
            <person name="Ito K."/>
            <person name="Gojobori T."/>
            <person name="Sugawara H."/>
            <person name="Imanishi T."/>
            <person name="Weir W."/>
            <person name="Gardner M."/>
            <person name="Pain A."/>
            <person name="Shiels B."/>
            <person name="Hattori M."/>
            <person name="Nene V."/>
            <person name="Sugimoto C."/>
        </authorList>
    </citation>
    <scope>NUCLEOTIDE SEQUENCE [LARGE SCALE GENOMIC DNA]</scope>
    <source>
        <strain evidence="2 3">Shintoku</strain>
    </source>
</reference>
<dbReference type="KEGG" id="tot:TOT_010001167"/>
<sequence>MNKLFALFLAFGPFFASAAGPVVFDAKLLANGDDRFVSVLHGNAPVLELGAAKNLRFLFLVPKLGADFSAGFKSGLTPKALDFLKLAEGASLLGLFAFSDCKEWFAVGVKTLEGGLVFEKFLHGAKGGALTPLGGLDPLVDFLKGKLTVPVVAALLKLLPSHLVVHKLHAAFAHLL</sequence>
<dbReference type="GeneID" id="20713970"/>
<gene>
    <name evidence="2" type="ORF">TOT_010001167</name>
</gene>
<dbReference type="AlphaFoldDB" id="J4C7V8"/>
<feature type="signal peptide" evidence="1">
    <location>
        <begin position="1"/>
        <end position="18"/>
    </location>
</feature>
<evidence type="ECO:0000256" key="1">
    <source>
        <dbReference type="SAM" id="SignalP"/>
    </source>
</evidence>
<keyword evidence="3" id="KW-1185">Reference proteome</keyword>
<dbReference type="RefSeq" id="XP_009690014.1">
    <property type="nucleotide sequence ID" value="XM_009691719.1"/>
</dbReference>
<feature type="chain" id="PRO_5003777973" evidence="1">
    <location>
        <begin position="19"/>
        <end position="176"/>
    </location>
</feature>
<dbReference type="Proteomes" id="UP000003786">
    <property type="component" value="Chromosome 1"/>
</dbReference>
<keyword evidence="1" id="KW-0732">Signal</keyword>
<accession>J4C7V8</accession>
<proteinExistence type="predicted"/>
<dbReference type="eggNOG" id="ENOG502TN59">
    <property type="taxonomic scope" value="Eukaryota"/>
</dbReference>
<dbReference type="EMBL" id="AP011946">
    <property type="protein sequence ID" value="BAM39713.1"/>
    <property type="molecule type" value="Genomic_DNA"/>
</dbReference>